<dbReference type="EC" id="3.1.-.-" evidence="8"/>
<evidence type="ECO:0000256" key="2">
    <source>
        <dbReference type="ARBA" id="ARBA00022649"/>
    </source>
</evidence>
<evidence type="ECO:0000313" key="11">
    <source>
        <dbReference type="Proteomes" id="UP000240259"/>
    </source>
</evidence>
<comment type="similarity">
    <text evidence="7 8">Belongs to the PINc/VapC protein family.</text>
</comment>
<keyword evidence="2 8" id="KW-1277">Toxin-antitoxin system</keyword>
<accession>A0A2T4IR58</accession>
<evidence type="ECO:0000256" key="3">
    <source>
        <dbReference type="ARBA" id="ARBA00022722"/>
    </source>
</evidence>
<keyword evidence="8" id="KW-0800">Toxin</keyword>
<keyword evidence="3 8" id="KW-0540">Nuclease</keyword>
<dbReference type="HAMAP" id="MF_00265">
    <property type="entry name" value="VapC_Nob1"/>
    <property type="match status" value="1"/>
</dbReference>
<keyword evidence="5 8" id="KW-0378">Hydrolase</keyword>
<dbReference type="SUPFAM" id="SSF88723">
    <property type="entry name" value="PIN domain-like"/>
    <property type="match status" value="1"/>
</dbReference>
<feature type="binding site" evidence="8">
    <location>
        <position position="111"/>
    </location>
    <ligand>
        <name>Mg(2+)</name>
        <dbReference type="ChEBI" id="CHEBI:18420"/>
    </ligand>
</feature>
<name>A0A2T4IR58_9HYPH</name>
<evidence type="ECO:0000256" key="7">
    <source>
        <dbReference type="ARBA" id="ARBA00038093"/>
    </source>
</evidence>
<dbReference type="Pfam" id="PF01850">
    <property type="entry name" value="PIN"/>
    <property type="match status" value="1"/>
</dbReference>
<protein>
    <recommendedName>
        <fullName evidence="8">Ribonuclease VapC</fullName>
        <shortName evidence="8">RNase VapC</shortName>
        <ecNumber evidence="8">3.1.-.-</ecNumber>
    </recommendedName>
    <alternativeName>
        <fullName evidence="8">Toxin VapC</fullName>
    </alternativeName>
</protein>
<dbReference type="GO" id="GO:0000287">
    <property type="term" value="F:magnesium ion binding"/>
    <property type="evidence" value="ECO:0007669"/>
    <property type="project" value="UniProtKB-UniRule"/>
</dbReference>
<comment type="cofactor">
    <cofactor evidence="1 8">
        <name>Mg(2+)</name>
        <dbReference type="ChEBI" id="CHEBI:18420"/>
    </cofactor>
</comment>
<feature type="domain" description="PIN" evidence="9">
    <location>
        <begin position="4"/>
        <end position="133"/>
    </location>
</feature>
<evidence type="ECO:0000256" key="6">
    <source>
        <dbReference type="ARBA" id="ARBA00022842"/>
    </source>
</evidence>
<evidence type="ECO:0000256" key="1">
    <source>
        <dbReference type="ARBA" id="ARBA00001946"/>
    </source>
</evidence>
<dbReference type="GO" id="GO:0004540">
    <property type="term" value="F:RNA nuclease activity"/>
    <property type="evidence" value="ECO:0007669"/>
    <property type="project" value="InterPro"/>
</dbReference>
<evidence type="ECO:0000313" key="10">
    <source>
        <dbReference type="EMBL" id="PTE08073.1"/>
    </source>
</evidence>
<dbReference type="Proteomes" id="UP000240259">
    <property type="component" value="Unassembled WGS sequence"/>
</dbReference>
<dbReference type="GO" id="GO:0090729">
    <property type="term" value="F:toxin activity"/>
    <property type="evidence" value="ECO:0007669"/>
    <property type="project" value="UniProtKB-KW"/>
</dbReference>
<dbReference type="AlphaFoldDB" id="A0A2T4IR58"/>
<keyword evidence="11" id="KW-1185">Reference proteome</keyword>
<comment type="function">
    <text evidence="8">Toxic component of a toxin-antitoxin (TA) system. An RNase.</text>
</comment>
<evidence type="ECO:0000256" key="8">
    <source>
        <dbReference type="HAMAP-Rule" id="MF_00265"/>
    </source>
</evidence>
<comment type="caution">
    <text evidence="10">The sequence shown here is derived from an EMBL/GenBank/DDBJ whole genome shotgun (WGS) entry which is preliminary data.</text>
</comment>
<dbReference type="EMBL" id="PZJX01000042">
    <property type="protein sequence ID" value="PTE08073.1"/>
    <property type="molecule type" value="Genomic_DNA"/>
</dbReference>
<keyword evidence="4 8" id="KW-0479">Metal-binding</keyword>
<dbReference type="InterPro" id="IPR002716">
    <property type="entry name" value="PIN_dom"/>
</dbReference>
<dbReference type="CDD" id="cd18746">
    <property type="entry name" value="PIN_VapC4-5_FitB-like"/>
    <property type="match status" value="1"/>
</dbReference>
<evidence type="ECO:0000256" key="5">
    <source>
        <dbReference type="ARBA" id="ARBA00022801"/>
    </source>
</evidence>
<feature type="binding site" evidence="8">
    <location>
        <position position="7"/>
    </location>
    <ligand>
        <name>Mg(2+)</name>
        <dbReference type="ChEBI" id="CHEBI:18420"/>
    </ligand>
</feature>
<evidence type="ECO:0000256" key="4">
    <source>
        <dbReference type="ARBA" id="ARBA00022723"/>
    </source>
</evidence>
<organism evidence="10 11">
    <name type="scientific">Mesorhizobium helmanticense</name>
    <dbReference type="NCBI Taxonomy" id="1776423"/>
    <lineage>
        <taxon>Bacteria</taxon>
        <taxon>Pseudomonadati</taxon>
        <taxon>Pseudomonadota</taxon>
        <taxon>Alphaproteobacteria</taxon>
        <taxon>Hyphomicrobiales</taxon>
        <taxon>Phyllobacteriaceae</taxon>
        <taxon>Mesorhizobium</taxon>
    </lineage>
</organism>
<reference evidence="10 11" key="1">
    <citation type="submission" date="2018-03" db="EMBL/GenBank/DDBJ databases">
        <title>Genome sequence of the symbiotic type strain Mesorhizobium helmanticense CSLC115NT isolated from Lotus corniculatus nodules.</title>
        <authorList>
            <person name="Sannazzaro A.I."/>
            <person name="Torres Tejerizo G.A."/>
            <person name="Dip D."/>
            <person name="Caballero M."/>
            <person name="Pistorio M."/>
            <person name="Estrella M.J."/>
        </authorList>
    </citation>
    <scope>NUCLEOTIDE SEQUENCE [LARGE SCALE GENOMIC DNA]</scope>
    <source>
        <strain evidence="10 11">CSLC115N</strain>
    </source>
</reference>
<proteinExistence type="inferred from homology"/>
<evidence type="ECO:0000259" key="9">
    <source>
        <dbReference type="Pfam" id="PF01850"/>
    </source>
</evidence>
<sequence length="151" mass="16603">MSDYLLDTSFLSAFAPDRPLLPSHVQKWVTDQRERGSWHMSSIVVLELEKGITKLKRSGGHAKVERISQWFESLLVEFDQRILPVDVAIGREAGRLEDSANARGVNPGLADVLIAATARLNGLSVLTANVRHFAVLDVPYLNPFAQGDPAA</sequence>
<gene>
    <name evidence="8" type="primary">vapC</name>
    <name evidence="10" type="ORF">C9427_22870</name>
</gene>
<dbReference type="InterPro" id="IPR050556">
    <property type="entry name" value="Type_II_TA_system_RNase"/>
</dbReference>
<keyword evidence="6 8" id="KW-0460">Magnesium</keyword>
<dbReference type="Gene3D" id="3.40.50.1010">
    <property type="entry name" value="5'-nuclease"/>
    <property type="match status" value="1"/>
</dbReference>
<dbReference type="PANTHER" id="PTHR33653:SF1">
    <property type="entry name" value="RIBONUCLEASE VAPC2"/>
    <property type="match status" value="1"/>
</dbReference>
<dbReference type="InterPro" id="IPR029060">
    <property type="entry name" value="PIN-like_dom_sf"/>
</dbReference>
<dbReference type="RefSeq" id="WP_107651357.1">
    <property type="nucleotide sequence ID" value="NZ_PZJX01000042.1"/>
</dbReference>
<dbReference type="OrthoDB" id="7188375at2"/>
<dbReference type="PANTHER" id="PTHR33653">
    <property type="entry name" value="RIBONUCLEASE VAPC2"/>
    <property type="match status" value="1"/>
</dbReference>
<dbReference type="GO" id="GO:0016787">
    <property type="term" value="F:hydrolase activity"/>
    <property type="evidence" value="ECO:0007669"/>
    <property type="project" value="UniProtKB-KW"/>
</dbReference>
<dbReference type="InterPro" id="IPR022907">
    <property type="entry name" value="VapC_family"/>
</dbReference>